<organism evidence="1 2">
    <name type="scientific">Rhizophagus clarus</name>
    <dbReference type="NCBI Taxonomy" id="94130"/>
    <lineage>
        <taxon>Eukaryota</taxon>
        <taxon>Fungi</taxon>
        <taxon>Fungi incertae sedis</taxon>
        <taxon>Mucoromycota</taxon>
        <taxon>Glomeromycotina</taxon>
        <taxon>Glomeromycetes</taxon>
        <taxon>Glomerales</taxon>
        <taxon>Glomeraceae</taxon>
        <taxon>Rhizophagus</taxon>
    </lineage>
</organism>
<reference evidence="1 2" key="1">
    <citation type="submission" date="2017-11" db="EMBL/GenBank/DDBJ databases">
        <title>The genome of Rhizophagus clarus HR1 reveals common genetic basis of auxotrophy among arbuscular mycorrhizal fungi.</title>
        <authorList>
            <person name="Kobayashi Y."/>
        </authorList>
    </citation>
    <scope>NUCLEOTIDE SEQUENCE [LARGE SCALE GENOMIC DNA]</scope>
    <source>
        <strain evidence="1 2">HR1</strain>
    </source>
</reference>
<keyword evidence="2" id="KW-1185">Reference proteome</keyword>
<proteinExistence type="predicted"/>
<protein>
    <submittedName>
        <fullName evidence="1">Uncharacterized protein</fullName>
    </submittedName>
</protein>
<name>A0A2Z6SD46_9GLOM</name>
<dbReference type="Proteomes" id="UP000247702">
    <property type="component" value="Unassembled WGS sequence"/>
</dbReference>
<comment type="caution">
    <text evidence="1">The sequence shown here is derived from an EMBL/GenBank/DDBJ whole genome shotgun (WGS) entry which is preliminary data.</text>
</comment>
<dbReference type="AlphaFoldDB" id="A0A2Z6SD46"/>
<dbReference type="EMBL" id="BEXD01004146">
    <property type="protein sequence ID" value="GBC07452.1"/>
    <property type="molecule type" value="Genomic_DNA"/>
</dbReference>
<accession>A0A2Z6SD46</accession>
<sequence length="76" mass="8578">MLISVLHSDPARTLRSIPTQEDVLDHGLPSSNTNTSLIKQFLIEHDSSLIPILINLAENFSFYKVLHFYTDVPLSL</sequence>
<evidence type="ECO:0000313" key="1">
    <source>
        <dbReference type="EMBL" id="GBC07452.1"/>
    </source>
</evidence>
<gene>
    <name evidence="1" type="ORF">RclHR1_07480012</name>
</gene>
<evidence type="ECO:0000313" key="2">
    <source>
        <dbReference type="Proteomes" id="UP000247702"/>
    </source>
</evidence>